<accession>A0A1Y3AS24</accession>
<evidence type="ECO:0000256" key="4">
    <source>
        <dbReference type="ARBA" id="ARBA00022777"/>
    </source>
</evidence>
<organism evidence="9 10">
    <name type="scientific">Euroglyphus maynei</name>
    <name type="common">Mayne's house dust mite</name>
    <dbReference type="NCBI Taxonomy" id="6958"/>
    <lineage>
        <taxon>Eukaryota</taxon>
        <taxon>Metazoa</taxon>
        <taxon>Ecdysozoa</taxon>
        <taxon>Arthropoda</taxon>
        <taxon>Chelicerata</taxon>
        <taxon>Arachnida</taxon>
        <taxon>Acari</taxon>
        <taxon>Acariformes</taxon>
        <taxon>Sarcoptiformes</taxon>
        <taxon>Astigmata</taxon>
        <taxon>Psoroptidia</taxon>
        <taxon>Analgoidea</taxon>
        <taxon>Pyroglyphidae</taxon>
        <taxon>Pyroglyphinae</taxon>
        <taxon>Euroglyphus</taxon>
    </lineage>
</organism>
<feature type="binding site" evidence="6">
    <location>
        <position position="64"/>
    </location>
    <ligand>
        <name>ATP</name>
        <dbReference type="ChEBI" id="CHEBI:30616"/>
    </ligand>
</feature>
<keyword evidence="4" id="KW-0418">Kinase</keyword>
<sequence>MDENNDKQQLTTFELFIRNLKLSDLEMITQLGMGGFGTVHLVRCHNDHDKVFAMKKCSKDFIRKSHQQQHIVNEKLVMNYIAGKNQFIIELYRTFQDDFNVYFLLETALGGELWTVLRQRGPFNEQSVRFYAACVIEALQYLHSKNIIYRDLKPENCLLDSDGYLKLTDFGFSK</sequence>
<dbReference type="SMART" id="SM00220">
    <property type="entry name" value="S_TKc"/>
    <property type="match status" value="1"/>
</dbReference>
<dbReference type="PROSITE" id="PS00107">
    <property type="entry name" value="PROTEIN_KINASE_ATP"/>
    <property type="match status" value="1"/>
</dbReference>
<dbReference type="AlphaFoldDB" id="A0A1Y3AS24"/>
<dbReference type="GO" id="GO:0004690">
    <property type="term" value="F:cyclic nucleotide-dependent protein kinase activity"/>
    <property type="evidence" value="ECO:0007669"/>
    <property type="project" value="UniProtKB-ARBA"/>
</dbReference>
<keyword evidence="10" id="KW-1185">Reference proteome</keyword>
<evidence type="ECO:0000313" key="10">
    <source>
        <dbReference type="Proteomes" id="UP000194236"/>
    </source>
</evidence>
<dbReference type="InterPro" id="IPR011009">
    <property type="entry name" value="Kinase-like_dom_sf"/>
</dbReference>
<evidence type="ECO:0000256" key="3">
    <source>
        <dbReference type="ARBA" id="ARBA00022741"/>
    </source>
</evidence>
<dbReference type="Gene3D" id="1.10.510.10">
    <property type="entry name" value="Transferase(Phosphotransferase) domain 1"/>
    <property type="match status" value="1"/>
</dbReference>
<feature type="domain" description="Protein kinase" evidence="8">
    <location>
        <begin position="25"/>
        <end position="174"/>
    </location>
</feature>
<dbReference type="Gene3D" id="3.30.200.20">
    <property type="entry name" value="Phosphorylase Kinase, domain 1"/>
    <property type="match status" value="1"/>
</dbReference>
<evidence type="ECO:0000256" key="2">
    <source>
        <dbReference type="ARBA" id="ARBA00022679"/>
    </source>
</evidence>
<evidence type="ECO:0000259" key="8">
    <source>
        <dbReference type="PROSITE" id="PS50011"/>
    </source>
</evidence>
<dbReference type="GO" id="GO:0005524">
    <property type="term" value="F:ATP binding"/>
    <property type="evidence" value="ECO:0007669"/>
    <property type="project" value="UniProtKB-UniRule"/>
</dbReference>
<dbReference type="PROSITE" id="PS00108">
    <property type="entry name" value="PROTEIN_KINASE_ST"/>
    <property type="match status" value="1"/>
</dbReference>
<dbReference type="Proteomes" id="UP000194236">
    <property type="component" value="Unassembled WGS sequence"/>
</dbReference>
<dbReference type="Pfam" id="PF00069">
    <property type="entry name" value="Pkinase"/>
    <property type="match status" value="1"/>
</dbReference>
<name>A0A1Y3AS24_EURMA</name>
<reference evidence="9 10" key="1">
    <citation type="submission" date="2017-03" db="EMBL/GenBank/DDBJ databases">
        <title>Genome Survey of Euroglyphus maynei.</title>
        <authorList>
            <person name="Arlian L.G."/>
            <person name="Morgan M.S."/>
            <person name="Rider S.D."/>
        </authorList>
    </citation>
    <scope>NUCLEOTIDE SEQUENCE [LARGE SCALE GENOMIC DNA]</scope>
    <source>
        <strain evidence="9">Arlian Lab</strain>
        <tissue evidence="9">Whole body</tissue>
    </source>
</reference>
<evidence type="ECO:0000313" key="9">
    <source>
        <dbReference type="EMBL" id="OTF71249.1"/>
    </source>
</evidence>
<evidence type="ECO:0000256" key="1">
    <source>
        <dbReference type="ARBA" id="ARBA00022527"/>
    </source>
</evidence>
<dbReference type="PROSITE" id="PS50011">
    <property type="entry name" value="PROTEIN_KINASE_DOM"/>
    <property type="match status" value="1"/>
</dbReference>
<dbReference type="PANTHER" id="PTHR24353">
    <property type="entry name" value="CYCLIC NUCLEOTIDE-DEPENDENT PROTEIN KINASE"/>
    <property type="match status" value="1"/>
</dbReference>
<dbReference type="OrthoDB" id="63267at2759"/>
<keyword evidence="2" id="KW-0808">Transferase</keyword>
<keyword evidence="5 6" id="KW-0067">ATP-binding</keyword>
<keyword evidence="3 6" id="KW-0547">Nucleotide-binding</keyword>
<evidence type="ECO:0000256" key="6">
    <source>
        <dbReference type="PROSITE-ProRule" id="PRU10141"/>
    </source>
</evidence>
<comment type="similarity">
    <text evidence="7">Belongs to the protein kinase superfamily.</text>
</comment>
<dbReference type="InterPro" id="IPR017441">
    <property type="entry name" value="Protein_kinase_ATP_BS"/>
</dbReference>
<protein>
    <recommendedName>
        <fullName evidence="8">Protein kinase domain-containing protein</fullName>
    </recommendedName>
</protein>
<dbReference type="InterPro" id="IPR000719">
    <property type="entry name" value="Prot_kinase_dom"/>
</dbReference>
<comment type="caution">
    <text evidence="9">The sequence shown here is derived from an EMBL/GenBank/DDBJ whole genome shotgun (WGS) entry which is preliminary data.</text>
</comment>
<dbReference type="PANTHER" id="PTHR24353:SF147">
    <property type="entry name" value="CGMP-DEPENDENT SERINE_THREONIN PROTEIN KINASE-RELATED"/>
    <property type="match status" value="1"/>
</dbReference>
<dbReference type="EMBL" id="MUJZ01061927">
    <property type="protein sequence ID" value="OTF71249.1"/>
    <property type="molecule type" value="Genomic_DNA"/>
</dbReference>
<dbReference type="InterPro" id="IPR008271">
    <property type="entry name" value="Ser/Thr_kinase_AS"/>
</dbReference>
<proteinExistence type="inferred from homology"/>
<keyword evidence="1 7" id="KW-0723">Serine/threonine-protein kinase</keyword>
<gene>
    <name evidence="9" type="ORF">BLA29_011366</name>
</gene>
<dbReference type="SUPFAM" id="SSF56112">
    <property type="entry name" value="Protein kinase-like (PK-like)"/>
    <property type="match status" value="1"/>
</dbReference>
<evidence type="ECO:0000256" key="7">
    <source>
        <dbReference type="RuleBase" id="RU000304"/>
    </source>
</evidence>
<evidence type="ECO:0000256" key="5">
    <source>
        <dbReference type="ARBA" id="ARBA00022840"/>
    </source>
</evidence>
<feature type="non-terminal residue" evidence="9">
    <location>
        <position position="174"/>
    </location>
</feature>